<organism evidence="2 3">
    <name type="scientific">Streptomyces diastatochromogenes</name>
    <dbReference type="NCBI Taxonomy" id="42236"/>
    <lineage>
        <taxon>Bacteria</taxon>
        <taxon>Bacillati</taxon>
        <taxon>Actinomycetota</taxon>
        <taxon>Actinomycetes</taxon>
        <taxon>Kitasatosporales</taxon>
        <taxon>Streptomycetaceae</taxon>
        <taxon>Streptomyces</taxon>
    </lineage>
</organism>
<evidence type="ECO:0000256" key="1">
    <source>
        <dbReference type="SAM" id="Phobius"/>
    </source>
</evidence>
<reference evidence="2 3" key="1">
    <citation type="submission" date="2016-07" db="EMBL/GenBank/DDBJ databases">
        <title>Draft genome of Streptomyces diastatochromogenes.</title>
        <authorList>
            <person name="Podduturi R."/>
            <person name="Lukassen M.B."/>
            <person name="Clausen N."/>
            <person name="Nielsen J.L."/>
            <person name="Jorgensen N.O."/>
        </authorList>
    </citation>
    <scope>NUCLEOTIDE SEQUENCE [LARGE SCALE GENOMIC DNA]</scope>
    <source>
        <strain evidence="2 3">DSM 40608</strain>
    </source>
</reference>
<keyword evidence="1" id="KW-0472">Membrane</keyword>
<feature type="transmembrane region" description="Helical" evidence="1">
    <location>
        <begin position="21"/>
        <end position="42"/>
    </location>
</feature>
<keyword evidence="1" id="KW-0812">Transmembrane</keyword>
<keyword evidence="3" id="KW-1185">Reference proteome</keyword>
<evidence type="ECO:0000313" key="3">
    <source>
        <dbReference type="Proteomes" id="UP000215483"/>
    </source>
</evidence>
<accession>A0A233SFA2</accession>
<keyword evidence="1" id="KW-1133">Transmembrane helix</keyword>
<dbReference type="EMBL" id="MCGQ01000016">
    <property type="protein sequence ID" value="OXY94331.1"/>
    <property type="molecule type" value="Genomic_DNA"/>
</dbReference>
<proteinExistence type="predicted"/>
<sequence length="60" mass="6354">MSGRTQQRNESVWTRAVRRPWTVVCVVAAVVVGPAAATASALDRANAAPPLHAESALETR</sequence>
<gene>
    <name evidence="2" type="ORF">BEK98_20990</name>
</gene>
<dbReference type="Proteomes" id="UP000215483">
    <property type="component" value="Unassembled WGS sequence"/>
</dbReference>
<comment type="caution">
    <text evidence="2">The sequence shown here is derived from an EMBL/GenBank/DDBJ whole genome shotgun (WGS) entry which is preliminary data.</text>
</comment>
<protein>
    <submittedName>
        <fullName evidence="2">Uncharacterized protein</fullName>
    </submittedName>
</protein>
<evidence type="ECO:0000313" key="2">
    <source>
        <dbReference type="EMBL" id="OXY94331.1"/>
    </source>
</evidence>
<name>A0A233SFA2_STRDA</name>
<dbReference type="RefSeq" id="WP_094218209.1">
    <property type="nucleotide sequence ID" value="NZ_MCGQ01000016.1"/>
</dbReference>
<dbReference type="AlphaFoldDB" id="A0A233SFA2"/>